<dbReference type="EMBL" id="ML210315">
    <property type="protein sequence ID" value="TFK20018.1"/>
    <property type="molecule type" value="Genomic_DNA"/>
</dbReference>
<gene>
    <name evidence="1" type="ORF">FA15DRAFT_659406</name>
</gene>
<accession>A0A5C3KVR9</accession>
<sequence>MAKVTHANPHYAYTETTTALPTAQAQHIRACSPPCDSIALWPSSDVFVPTERSVVEALQYIRQVAPFVKIPATDTDVKATLGHYDISLRVTRDPGDSSFPFCRDTIGFGAYDTFDITLGAQDPQGPARVVSLVVHRSRSYMCRSLRDSEIKPVTSCDEYRHNREYIVIARASCHNEAWSTGKRTESDIQDGILQALICSVWSKASCVSAL</sequence>
<name>A0A5C3KVR9_COPMA</name>
<reference evidence="1 2" key="1">
    <citation type="journal article" date="2019" name="Nat. Ecol. Evol.">
        <title>Megaphylogeny resolves global patterns of mushroom evolution.</title>
        <authorList>
            <person name="Varga T."/>
            <person name="Krizsan K."/>
            <person name="Foldi C."/>
            <person name="Dima B."/>
            <person name="Sanchez-Garcia M."/>
            <person name="Sanchez-Ramirez S."/>
            <person name="Szollosi G.J."/>
            <person name="Szarkandi J.G."/>
            <person name="Papp V."/>
            <person name="Albert L."/>
            <person name="Andreopoulos W."/>
            <person name="Angelini C."/>
            <person name="Antonin V."/>
            <person name="Barry K.W."/>
            <person name="Bougher N.L."/>
            <person name="Buchanan P."/>
            <person name="Buyck B."/>
            <person name="Bense V."/>
            <person name="Catcheside P."/>
            <person name="Chovatia M."/>
            <person name="Cooper J."/>
            <person name="Damon W."/>
            <person name="Desjardin D."/>
            <person name="Finy P."/>
            <person name="Geml J."/>
            <person name="Haridas S."/>
            <person name="Hughes K."/>
            <person name="Justo A."/>
            <person name="Karasinski D."/>
            <person name="Kautmanova I."/>
            <person name="Kiss B."/>
            <person name="Kocsube S."/>
            <person name="Kotiranta H."/>
            <person name="LaButti K.M."/>
            <person name="Lechner B.E."/>
            <person name="Liimatainen K."/>
            <person name="Lipzen A."/>
            <person name="Lukacs Z."/>
            <person name="Mihaltcheva S."/>
            <person name="Morgado L.N."/>
            <person name="Niskanen T."/>
            <person name="Noordeloos M.E."/>
            <person name="Ohm R.A."/>
            <person name="Ortiz-Santana B."/>
            <person name="Ovrebo C."/>
            <person name="Racz N."/>
            <person name="Riley R."/>
            <person name="Savchenko A."/>
            <person name="Shiryaev A."/>
            <person name="Soop K."/>
            <person name="Spirin V."/>
            <person name="Szebenyi C."/>
            <person name="Tomsovsky M."/>
            <person name="Tulloss R.E."/>
            <person name="Uehling J."/>
            <person name="Grigoriev I.V."/>
            <person name="Vagvolgyi C."/>
            <person name="Papp T."/>
            <person name="Martin F.M."/>
            <person name="Miettinen O."/>
            <person name="Hibbett D.S."/>
            <person name="Nagy L.G."/>
        </authorList>
    </citation>
    <scope>NUCLEOTIDE SEQUENCE [LARGE SCALE GENOMIC DNA]</scope>
    <source>
        <strain evidence="1 2">CBS 121175</strain>
    </source>
</reference>
<dbReference type="Proteomes" id="UP000307440">
    <property type="component" value="Unassembled WGS sequence"/>
</dbReference>
<evidence type="ECO:0000313" key="2">
    <source>
        <dbReference type="Proteomes" id="UP000307440"/>
    </source>
</evidence>
<dbReference type="AlphaFoldDB" id="A0A5C3KVR9"/>
<protein>
    <submittedName>
        <fullName evidence="1">Uncharacterized protein</fullName>
    </submittedName>
</protein>
<organism evidence="1 2">
    <name type="scientific">Coprinopsis marcescibilis</name>
    <name type="common">Agaric fungus</name>
    <name type="synonym">Psathyrella marcescibilis</name>
    <dbReference type="NCBI Taxonomy" id="230819"/>
    <lineage>
        <taxon>Eukaryota</taxon>
        <taxon>Fungi</taxon>
        <taxon>Dikarya</taxon>
        <taxon>Basidiomycota</taxon>
        <taxon>Agaricomycotina</taxon>
        <taxon>Agaricomycetes</taxon>
        <taxon>Agaricomycetidae</taxon>
        <taxon>Agaricales</taxon>
        <taxon>Agaricineae</taxon>
        <taxon>Psathyrellaceae</taxon>
        <taxon>Coprinopsis</taxon>
    </lineage>
</organism>
<proteinExistence type="predicted"/>
<keyword evidence="2" id="KW-1185">Reference proteome</keyword>
<evidence type="ECO:0000313" key="1">
    <source>
        <dbReference type="EMBL" id="TFK20018.1"/>
    </source>
</evidence>